<evidence type="ECO:0000313" key="2">
    <source>
        <dbReference type="Proteomes" id="UP001163798"/>
    </source>
</evidence>
<sequence length="116" mass="13639">MTRGHPLSDDLHLTLIHMGTQLPLKDVSKYSGVPLRTLQRLYEEYRQTGSGLHSKSNLETRGAKRMLSYDDVEFIVGQVKHQCDIYDLVRERLRVDVDESTIWRYLQRRGYTMKKV</sequence>
<evidence type="ECO:0000313" key="1">
    <source>
        <dbReference type="EMBL" id="KAJ3781129.1"/>
    </source>
</evidence>
<feature type="non-terminal residue" evidence="1">
    <location>
        <position position="116"/>
    </location>
</feature>
<gene>
    <name evidence="1" type="ORF">GGU10DRAFT_250060</name>
</gene>
<name>A0AA38NJN4_9AGAR</name>
<reference evidence="1" key="1">
    <citation type="submission" date="2022-08" db="EMBL/GenBank/DDBJ databases">
        <authorList>
            <consortium name="DOE Joint Genome Institute"/>
            <person name="Min B."/>
            <person name="Riley R."/>
            <person name="Sierra-Patev S."/>
            <person name="Naranjo-Ortiz M."/>
            <person name="Looney B."/>
            <person name="Konkel Z."/>
            <person name="Slot J.C."/>
            <person name="Sakamoto Y."/>
            <person name="Steenwyk J.L."/>
            <person name="Rokas A."/>
            <person name="Carro J."/>
            <person name="Camarero S."/>
            <person name="Ferreira P."/>
            <person name="Molpeceres G."/>
            <person name="Ruiz-Duenas F.J."/>
            <person name="Serrano A."/>
            <person name="Henrissat B."/>
            <person name="Drula E."/>
            <person name="Hughes K.W."/>
            <person name="Mata J.L."/>
            <person name="Ishikawa N.K."/>
            <person name="Vargas-Isla R."/>
            <person name="Ushijima S."/>
            <person name="Smith C.A."/>
            <person name="Ahrendt S."/>
            <person name="Andreopoulos W."/>
            <person name="He G."/>
            <person name="Labutti K."/>
            <person name="Lipzen A."/>
            <person name="Ng V."/>
            <person name="Sandor L."/>
            <person name="Barry K."/>
            <person name="Martinez A.T."/>
            <person name="Xiao Y."/>
            <person name="Gibbons J.G."/>
            <person name="Terashima K."/>
            <person name="Hibbett D.S."/>
            <person name="Grigoriev I.V."/>
        </authorList>
    </citation>
    <scope>NUCLEOTIDE SEQUENCE</scope>
    <source>
        <strain evidence="1">TFB10291</strain>
    </source>
</reference>
<dbReference type="AlphaFoldDB" id="A0AA38NJN4"/>
<comment type="caution">
    <text evidence="1">The sequence shown here is derived from an EMBL/GenBank/DDBJ whole genome shotgun (WGS) entry which is preliminary data.</text>
</comment>
<dbReference type="SUPFAM" id="SSF46689">
    <property type="entry name" value="Homeodomain-like"/>
    <property type="match status" value="1"/>
</dbReference>
<dbReference type="Proteomes" id="UP001163798">
    <property type="component" value="Unassembled WGS sequence"/>
</dbReference>
<proteinExistence type="predicted"/>
<dbReference type="InterPro" id="IPR009057">
    <property type="entry name" value="Homeodomain-like_sf"/>
</dbReference>
<keyword evidence="2" id="KW-1185">Reference proteome</keyword>
<evidence type="ECO:0008006" key="3">
    <source>
        <dbReference type="Google" id="ProtNLM"/>
    </source>
</evidence>
<dbReference type="EMBL" id="MU793600">
    <property type="protein sequence ID" value="KAJ3781129.1"/>
    <property type="molecule type" value="Genomic_DNA"/>
</dbReference>
<protein>
    <recommendedName>
        <fullName evidence="3">Homeodomain-like protein</fullName>
    </recommendedName>
</protein>
<organism evidence="1 2">
    <name type="scientific">Lentinula aff. detonsa</name>
    <dbReference type="NCBI Taxonomy" id="2804958"/>
    <lineage>
        <taxon>Eukaryota</taxon>
        <taxon>Fungi</taxon>
        <taxon>Dikarya</taxon>
        <taxon>Basidiomycota</taxon>
        <taxon>Agaricomycotina</taxon>
        <taxon>Agaricomycetes</taxon>
        <taxon>Agaricomycetidae</taxon>
        <taxon>Agaricales</taxon>
        <taxon>Marasmiineae</taxon>
        <taxon>Omphalotaceae</taxon>
        <taxon>Lentinula</taxon>
    </lineage>
</organism>
<accession>A0AA38NJN4</accession>